<name>A0A399RGX6_9PROT</name>
<comment type="caution">
    <text evidence="1">The sequence shown here is derived from an EMBL/GenBank/DDBJ whole genome shotgun (WGS) entry which is preliminary data.</text>
</comment>
<evidence type="ECO:0000313" key="2">
    <source>
        <dbReference type="Proteomes" id="UP000266385"/>
    </source>
</evidence>
<reference evidence="1 2" key="1">
    <citation type="submission" date="2018-08" db="EMBL/GenBank/DDBJ databases">
        <title>Henriciella mobilis sp. nov., isolated from seawater.</title>
        <authorList>
            <person name="Cheng H."/>
            <person name="Wu Y.-H."/>
            <person name="Xu X.-W."/>
            <person name="Guo L.-L."/>
        </authorList>
    </citation>
    <scope>NUCLEOTIDE SEQUENCE [LARGE SCALE GENOMIC DNA]</scope>
    <source>
        <strain evidence="1 2">JN25</strain>
    </source>
</reference>
<dbReference type="EMBL" id="QWFX01000006">
    <property type="protein sequence ID" value="RIJ30598.1"/>
    <property type="molecule type" value="Genomic_DNA"/>
</dbReference>
<dbReference type="Proteomes" id="UP000266385">
    <property type="component" value="Unassembled WGS sequence"/>
</dbReference>
<sequence length="104" mass="10977">MKLVKVFAVIAVVLAIGAGIGWQVWLKDQVAYAKVATAYGAKMVCSCRFVAGREMDSCMQDFTVDISAVTVSEEEDTITASVLGGAIKSRAAFEDGLGCALVHD</sequence>
<dbReference type="RefSeq" id="WP_119375908.1">
    <property type="nucleotide sequence ID" value="NZ_QWFX01000006.1"/>
</dbReference>
<dbReference type="OrthoDB" id="7391866at2"/>
<keyword evidence="2" id="KW-1185">Reference proteome</keyword>
<accession>A0A399RGX6</accession>
<organism evidence="1 2">
    <name type="scientific">Henriciella mobilis</name>
    <dbReference type="NCBI Taxonomy" id="2305467"/>
    <lineage>
        <taxon>Bacteria</taxon>
        <taxon>Pseudomonadati</taxon>
        <taxon>Pseudomonadota</taxon>
        <taxon>Alphaproteobacteria</taxon>
        <taxon>Hyphomonadales</taxon>
        <taxon>Hyphomonadaceae</taxon>
        <taxon>Henriciella</taxon>
    </lineage>
</organism>
<dbReference type="AlphaFoldDB" id="A0A399RGX6"/>
<protein>
    <submittedName>
        <fullName evidence="1">Uncharacterized protein</fullName>
    </submittedName>
</protein>
<evidence type="ECO:0000313" key="1">
    <source>
        <dbReference type="EMBL" id="RIJ30598.1"/>
    </source>
</evidence>
<gene>
    <name evidence="1" type="ORF">D1223_08230</name>
</gene>
<proteinExistence type="predicted"/>